<sequence>MDYIAARNDRERLAAVRVHLLRAISLFPANFLTDVKRARALALAASATPVFPAGIAHADAAARLERRGAAVRAGVELEKALVPPMVLWFRQTAKLANKFMADEDNLEEAALQRRMVPLTAFAEAARALDACFMALTGRINLPYKWVPGHGGRRTDAFVFRTTRRRALLAAAGAVQDEEVPALMALNAAQQSVAWGTEGNLPFLGNPLSSECPTLSRMLHSMLRRRGMQALDPALAPTAARARLAGTFFMPHPPPQPDPPAEAEPAAATAAAPQPAAPAAPVQAAAPAAAPQPSAAPVAAVAPHPAAPAVAPQPAAATAPMEPTAATAAPAAAPAAQAAQPASAASAPADTSAGEAAAGSGRPAGLAGGLQAVRGLVASAASAAGGALGSWWPRAPHAPPAVPPPPGCAALSGSGPEHALPAAAPAADEDDAEAAAAAPEAAVAAAVPGGEGGAAGAGVAAAAAASRPADEGEEGPDGGEDSGEEADAAPARRRRKKRSKRKSKKAGQPGTAAETAAAGGAAAGAVAALMAALCVEQPDCCVCLEELAASSTGLLTCTVLSCSGPFHAVCNTCWAGLADPKCPLCMTVDVEALSPREYLDRLAATPRPQRAAA</sequence>
<dbReference type="Gene3D" id="3.30.40.10">
    <property type="entry name" value="Zinc/RING finger domain, C3HC4 (zinc finger)"/>
    <property type="match status" value="1"/>
</dbReference>
<dbReference type="AlphaFoldDB" id="A0A2J7ZUV5"/>
<feature type="compositionally biased region" description="Acidic residues" evidence="2">
    <location>
        <begin position="470"/>
        <end position="486"/>
    </location>
</feature>
<evidence type="ECO:0000259" key="3">
    <source>
        <dbReference type="PROSITE" id="PS50089"/>
    </source>
</evidence>
<evidence type="ECO:0000256" key="1">
    <source>
        <dbReference type="PROSITE-ProRule" id="PRU00175"/>
    </source>
</evidence>
<organism evidence="4 5">
    <name type="scientific">Tetrabaena socialis</name>
    <dbReference type="NCBI Taxonomy" id="47790"/>
    <lineage>
        <taxon>Eukaryota</taxon>
        <taxon>Viridiplantae</taxon>
        <taxon>Chlorophyta</taxon>
        <taxon>core chlorophytes</taxon>
        <taxon>Chlorophyceae</taxon>
        <taxon>CS clade</taxon>
        <taxon>Chlamydomonadales</taxon>
        <taxon>Tetrabaenaceae</taxon>
        <taxon>Tetrabaena</taxon>
    </lineage>
</organism>
<accession>A0A2J7ZUV5</accession>
<feature type="compositionally biased region" description="Basic residues" evidence="2">
    <location>
        <begin position="490"/>
        <end position="504"/>
    </location>
</feature>
<feature type="compositionally biased region" description="Low complexity" evidence="2">
    <location>
        <begin position="262"/>
        <end position="284"/>
    </location>
</feature>
<proteinExistence type="predicted"/>
<evidence type="ECO:0000256" key="2">
    <source>
        <dbReference type="SAM" id="MobiDB-lite"/>
    </source>
</evidence>
<dbReference type="OrthoDB" id="539876at2759"/>
<gene>
    <name evidence="4" type="ORF">TSOC_009826</name>
</gene>
<keyword evidence="1" id="KW-0479">Metal-binding</keyword>
<feature type="region of interest" description="Disordered" evidence="2">
    <location>
        <begin position="463"/>
        <end position="513"/>
    </location>
</feature>
<evidence type="ECO:0000313" key="5">
    <source>
        <dbReference type="Proteomes" id="UP000236333"/>
    </source>
</evidence>
<keyword evidence="1" id="KW-0862">Zinc</keyword>
<feature type="region of interest" description="Disordered" evidence="2">
    <location>
        <begin position="246"/>
        <end position="284"/>
    </location>
</feature>
<feature type="region of interest" description="Disordered" evidence="2">
    <location>
        <begin position="338"/>
        <end position="361"/>
    </location>
</feature>
<dbReference type="EMBL" id="PGGS01000430">
    <property type="protein sequence ID" value="PNH04057.1"/>
    <property type="molecule type" value="Genomic_DNA"/>
</dbReference>
<feature type="compositionally biased region" description="Low complexity" evidence="2">
    <location>
        <begin position="338"/>
        <end position="357"/>
    </location>
</feature>
<protein>
    <recommendedName>
        <fullName evidence="3">RING-type domain-containing protein</fullName>
    </recommendedName>
</protein>
<feature type="region of interest" description="Disordered" evidence="2">
    <location>
        <begin position="397"/>
        <end position="436"/>
    </location>
</feature>
<evidence type="ECO:0000313" key="4">
    <source>
        <dbReference type="EMBL" id="PNH04057.1"/>
    </source>
</evidence>
<feature type="compositionally biased region" description="Pro residues" evidence="2">
    <location>
        <begin position="397"/>
        <end position="406"/>
    </location>
</feature>
<comment type="caution">
    <text evidence="4">The sequence shown here is derived from an EMBL/GenBank/DDBJ whole genome shotgun (WGS) entry which is preliminary data.</text>
</comment>
<feature type="compositionally biased region" description="Pro residues" evidence="2">
    <location>
        <begin position="250"/>
        <end position="261"/>
    </location>
</feature>
<dbReference type="Proteomes" id="UP000236333">
    <property type="component" value="Unassembled WGS sequence"/>
</dbReference>
<reference evidence="4 5" key="1">
    <citation type="journal article" date="2017" name="Mol. Biol. Evol.">
        <title>The 4-celled Tetrabaena socialis nuclear genome reveals the essential components for genetic control of cell number at the origin of multicellularity in the volvocine lineage.</title>
        <authorList>
            <person name="Featherston J."/>
            <person name="Arakaki Y."/>
            <person name="Hanschen E.R."/>
            <person name="Ferris P.J."/>
            <person name="Michod R.E."/>
            <person name="Olson B.J.S.C."/>
            <person name="Nozaki H."/>
            <person name="Durand P.M."/>
        </authorList>
    </citation>
    <scope>NUCLEOTIDE SEQUENCE [LARGE SCALE GENOMIC DNA]</scope>
    <source>
        <strain evidence="4 5">NIES-571</strain>
    </source>
</reference>
<keyword evidence="5" id="KW-1185">Reference proteome</keyword>
<feature type="domain" description="RING-type" evidence="3">
    <location>
        <begin position="539"/>
        <end position="584"/>
    </location>
</feature>
<keyword evidence="1" id="KW-0863">Zinc-finger</keyword>
<dbReference type="InterPro" id="IPR013083">
    <property type="entry name" value="Znf_RING/FYVE/PHD"/>
</dbReference>
<dbReference type="SUPFAM" id="SSF57850">
    <property type="entry name" value="RING/U-box"/>
    <property type="match status" value="1"/>
</dbReference>
<dbReference type="PROSITE" id="PS50089">
    <property type="entry name" value="ZF_RING_2"/>
    <property type="match status" value="1"/>
</dbReference>
<dbReference type="InterPro" id="IPR001841">
    <property type="entry name" value="Znf_RING"/>
</dbReference>
<dbReference type="GO" id="GO:0008270">
    <property type="term" value="F:zinc ion binding"/>
    <property type="evidence" value="ECO:0007669"/>
    <property type="project" value="UniProtKB-KW"/>
</dbReference>
<name>A0A2J7ZUV5_9CHLO</name>